<gene>
    <name evidence="4" type="ORF">CU669_05345</name>
</gene>
<keyword evidence="2" id="KW-0812">Transmembrane</keyword>
<feature type="region of interest" description="Disordered" evidence="1">
    <location>
        <begin position="45"/>
        <end position="83"/>
    </location>
</feature>
<organism evidence="4 5">
    <name type="scientific">Paramagnetospirillum kuznetsovii</name>
    <dbReference type="NCBI Taxonomy" id="2053833"/>
    <lineage>
        <taxon>Bacteria</taxon>
        <taxon>Pseudomonadati</taxon>
        <taxon>Pseudomonadota</taxon>
        <taxon>Alphaproteobacteria</taxon>
        <taxon>Rhodospirillales</taxon>
        <taxon>Magnetospirillaceae</taxon>
        <taxon>Paramagnetospirillum</taxon>
    </lineage>
</organism>
<dbReference type="AlphaFoldDB" id="A0A364P0G7"/>
<name>A0A364P0G7_9PROT</name>
<feature type="domain" description="Zinc finger/thioredoxin putative" evidence="3">
    <location>
        <begin position="1"/>
        <end position="35"/>
    </location>
</feature>
<reference evidence="4 5" key="1">
    <citation type="submission" date="2017-11" db="EMBL/GenBank/DDBJ databases">
        <title>Draft genome sequence of magnetotactic bacterium Magnetospirillum kuznetsovii LBB-42.</title>
        <authorList>
            <person name="Grouzdev D.S."/>
            <person name="Rysina M.S."/>
            <person name="Baslerov R.V."/>
            <person name="Koziaeva V."/>
        </authorList>
    </citation>
    <scope>NUCLEOTIDE SEQUENCE [LARGE SCALE GENOMIC DNA]</scope>
    <source>
        <strain evidence="4 5">LBB-42</strain>
    </source>
</reference>
<evidence type="ECO:0000256" key="2">
    <source>
        <dbReference type="SAM" id="Phobius"/>
    </source>
</evidence>
<keyword evidence="5" id="KW-1185">Reference proteome</keyword>
<evidence type="ECO:0000259" key="3">
    <source>
        <dbReference type="Pfam" id="PF13717"/>
    </source>
</evidence>
<feature type="compositionally biased region" description="Pro residues" evidence="1">
    <location>
        <begin position="67"/>
        <end position="77"/>
    </location>
</feature>
<dbReference type="NCBIfam" id="TIGR02098">
    <property type="entry name" value="MJ0042_CXXC"/>
    <property type="match status" value="1"/>
</dbReference>
<dbReference type="Pfam" id="PF13717">
    <property type="entry name" value="Zn_ribbon_4"/>
    <property type="match status" value="1"/>
</dbReference>
<evidence type="ECO:0000313" key="5">
    <source>
        <dbReference type="Proteomes" id="UP000251075"/>
    </source>
</evidence>
<feature type="compositionally biased region" description="Low complexity" evidence="1">
    <location>
        <begin position="329"/>
        <end position="339"/>
    </location>
</feature>
<dbReference type="Pfam" id="PF11906">
    <property type="entry name" value="DUF3426"/>
    <property type="match status" value="1"/>
</dbReference>
<accession>A0A364P0G7</accession>
<dbReference type="InterPro" id="IPR011723">
    <property type="entry name" value="Znf/thioredoxin_put"/>
</dbReference>
<feature type="transmembrane region" description="Helical" evidence="2">
    <location>
        <begin position="142"/>
        <end position="162"/>
    </location>
</feature>
<protein>
    <recommendedName>
        <fullName evidence="3">Zinc finger/thioredoxin putative domain-containing protein</fullName>
    </recommendedName>
</protein>
<keyword evidence="2" id="KW-1133">Transmembrane helix</keyword>
<dbReference type="RefSeq" id="WP_112142797.1">
    <property type="nucleotide sequence ID" value="NZ_PGTO01000003.1"/>
</dbReference>
<dbReference type="Proteomes" id="UP000251075">
    <property type="component" value="Unassembled WGS sequence"/>
</dbReference>
<dbReference type="EMBL" id="PGTO01000003">
    <property type="protein sequence ID" value="RAU22814.1"/>
    <property type="molecule type" value="Genomic_DNA"/>
</dbReference>
<comment type="caution">
    <text evidence="4">The sequence shown here is derived from an EMBL/GenBank/DDBJ whole genome shotgun (WGS) entry which is preliminary data.</text>
</comment>
<proteinExistence type="predicted"/>
<feature type="region of interest" description="Disordered" evidence="1">
    <location>
        <begin position="286"/>
        <end position="345"/>
    </location>
</feature>
<feature type="compositionally biased region" description="Pro residues" evidence="1">
    <location>
        <begin position="288"/>
        <end position="316"/>
    </location>
</feature>
<dbReference type="OrthoDB" id="7159357at2"/>
<keyword evidence="2" id="KW-0472">Membrane</keyword>
<evidence type="ECO:0000313" key="4">
    <source>
        <dbReference type="EMBL" id="RAU22814.1"/>
    </source>
</evidence>
<dbReference type="InterPro" id="IPR021834">
    <property type="entry name" value="DUF3426"/>
</dbReference>
<sequence>MLITCPSCSTNFSIPDSALGTTGRKLKCAKCGHKWHQQPMMVMEDDDTDFDLSGPSFSAPPREEPSFAPPPPPPAPPRAAAQAMDSDLDDLNMDAGPAPNFGARTAAAGKDDESLEGLLDAPQPIPDVFSTAAPEGKKGTGFLWFLLILLVLGGLGGAGYYFQDQLVEAVPEAGEMLAQTGLRREKPGAGLELRKAGTPERFVHNDTDVLVVRGIIANITDRVRPVPTMKLVLMDKNKQPVQEKLSQPPVSALDPQGTASFKIMLERPDPNAVEVVVVFVESAADGKPVPPPVPKAPAAPPVPDVAPAAPAAPAPAPAAEAPAAPPAAAPAATPAPAEVKPAETK</sequence>
<evidence type="ECO:0000256" key="1">
    <source>
        <dbReference type="SAM" id="MobiDB-lite"/>
    </source>
</evidence>